<keyword evidence="6 7" id="KW-0472">Membrane</keyword>
<comment type="caution">
    <text evidence="8">The sequence shown here is derived from an EMBL/GenBank/DDBJ whole genome shotgun (WGS) entry which is preliminary data.</text>
</comment>
<organism evidence="8 9">
    <name type="scientific">Parabacteroides goldsteinii CL02T12C30</name>
    <dbReference type="NCBI Taxonomy" id="999418"/>
    <lineage>
        <taxon>Bacteria</taxon>
        <taxon>Pseudomonadati</taxon>
        <taxon>Bacteroidota</taxon>
        <taxon>Bacteroidia</taxon>
        <taxon>Bacteroidales</taxon>
        <taxon>Tannerellaceae</taxon>
        <taxon>Parabacteroides</taxon>
    </lineage>
</organism>
<keyword evidence="3" id="KW-1003">Cell membrane</keyword>
<evidence type="ECO:0000313" key="8">
    <source>
        <dbReference type="EMBL" id="EKN12223.1"/>
    </source>
</evidence>
<dbReference type="Proteomes" id="UP000006330">
    <property type="component" value="Unassembled WGS sequence"/>
</dbReference>
<evidence type="ECO:0000256" key="4">
    <source>
        <dbReference type="ARBA" id="ARBA00022692"/>
    </source>
</evidence>
<name>K6A964_9BACT</name>
<keyword evidence="4 7" id="KW-0812">Transmembrane</keyword>
<feature type="transmembrane region" description="Helical" evidence="7">
    <location>
        <begin position="173"/>
        <end position="194"/>
    </location>
</feature>
<evidence type="ECO:0000313" key="9">
    <source>
        <dbReference type="Proteomes" id="UP000006330"/>
    </source>
</evidence>
<feature type="transmembrane region" description="Helical" evidence="7">
    <location>
        <begin position="206"/>
        <end position="231"/>
    </location>
</feature>
<dbReference type="EMBL" id="AGZO01000023">
    <property type="protein sequence ID" value="EKN12223.1"/>
    <property type="molecule type" value="Genomic_DNA"/>
</dbReference>
<sequence length="486" mass="55404">MLTESLRNKALKGVMWSAVERFSVQGLQFALSIIIARLVSPSDFGLIAMLSVFIAISQTFVDSGFSNALIQKKDRTEVDFSTVFYFNIVVSLIVYYILFLIAPFISSFYDEPQLDIICKFTGLSIIVSSFSIVQRTKLNITLNYKLQAKISFIAVFFSGIIGVMLAWKGYGVWALVIQTLLNKFIETFLFWIIVRWTPSKTFSISSFRLLFAFGSKILAGALLATLCSNMYNLVIGKKYDPVNVGYFTRSYSLASFPSDNIGTIISRVTYPILCSVQDDQNKLNEILLKYVSMTAYLLFPLMVGVSVLSKPLIICLLTEKWLPVADLLTIICIASMWHPISYINWQMLNVKGRSDLSLKTEIIKRIFQFLILLITIDFGIKMIAVGLLIYYVIEFVVILYFLRSIFEIRFFDIIQGIYPAIYLSAIMGVCLYLCTLLNIQNFIKVLFSCILGVISYILFSEITKNKNYCIIKNIIKQQYEIIKKNE</sequence>
<dbReference type="CDD" id="cd13127">
    <property type="entry name" value="MATE_tuaB_like"/>
    <property type="match status" value="1"/>
</dbReference>
<dbReference type="AlphaFoldDB" id="K6A964"/>
<dbReference type="PATRIC" id="fig|999418.3.peg.3455"/>
<evidence type="ECO:0000256" key="7">
    <source>
        <dbReference type="SAM" id="Phobius"/>
    </source>
</evidence>
<protein>
    <submittedName>
        <fullName evidence="8">Uncharacterized protein</fullName>
    </submittedName>
</protein>
<feature type="transmembrane region" description="Helical" evidence="7">
    <location>
        <begin position="366"/>
        <end position="393"/>
    </location>
</feature>
<proteinExistence type="inferred from homology"/>
<gene>
    <name evidence="8" type="ORF">HMPREF1076_03388</name>
</gene>
<keyword evidence="5 7" id="KW-1133">Transmembrane helix</keyword>
<feature type="transmembrane region" description="Helical" evidence="7">
    <location>
        <begin position="146"/>
        <end position="167"/>
    </location>
</feature>
<comment type="similarity">
    <text evidence="2">Belongs to the polysaccharide synthase family.</text>
</comment>
<accession>K6A964</accession>
<dbReference type="PANTHER" id="PTHR30250">
    <property type="entry name" value="PST FAMILY PREDICTED COLANIC ACID TRANSPORTER"/>
    <property type="match status" value="1"/>
</dbReference>
<dbReference type="Pfam" id="PF13440">
    <property type="entry name" value="Polysacc_synt_3"/>
    <property type="match status" value="1"/>
</dbReference>
<evidence type="ECO:0000256" key="5">
    <source>
        <dbReference type="ARBA" id="ARBA00022989"/>
    </source>
</evidence>
<feature type="transmembrane region" description="Helical" evidence="7">
    <location>
        <begin position="321"/>
        <end position="345"/>
    </location>
</feature>
<feature type="transmembrane region" description="Helical" evidence="7">
    <location>
        <begin position="413"/>
        <end position="434"/>
    </location>
</feature>
<feature type="transmembrane region" description="Helical" evidence="7">
    <location>
        <begin position="46"/>
        <end position="70"/>
    </location>
</feature>
<evidence type="ECO:0000256" key="3">
    <source>
        <dbReference type="ARBA" id="ARBA00022475"/>
    </source>
</evidence>
<evidence type="ECO:0000256" key="2">
    <source>
        <dbReference type="ARBA" id="ARBA00007430"/>
    </source>
</evidence>
<dbReference type="GO" id="GO:0005886">
    <property type="term" value="C:plasma membrane"/>
    <property type="evidence" value="ECO:0007669"/>
    <property type="project" value="UniProtKB-SubCell"/>
</dbReference>
<dbReference type="HOGENOM" id="CLU_026911_5_2_10"/>
<feature type="transmembrane region" description="Helical" evidence="7">
    <location>
        <begin position="21"/>
        <end position="40"/>
    </location>
</feature>
<feature type="transmembrane region" description="Helical" evidence="7">
    <location>
        <begin position="82"/>
        <end position="102"/>
    </location>
</feature>
<dbReference type="InterPro" id="IPR050833">
    <property type="entry name" value="Poly_Biosynth_Transport"/>
</dbReference>
<feature type="transmembrane region" description="Helical" evidence="7">
    <location>
        <begin position="286"/>
        <end position="309"/>
    </location>
</feature>
<evidence type="ECO:0000256" key="6">
    <source>
        <dbReference type="ARBA" id="ARBA00023136"/>
    </source>
</evidence>
<comment type="subcellular location">
    <subcellularLocation>
        <location evidence="1">Cell membrane</location>
        <topology evidence="1">Multi-pass membrane protein</topology>
    </subcellularLocation>
</comment>
<evidence type="ECO:0000256" key="1">
    <source>
        <dbReference type="ARBA" id="ARBA00004651"/>
    </source>
</evidence>
<dbReference type="PANTHER" id="PTHR30250:SF10">
    <property type="entry name" value="LIPOPOLYSACCHARIDE BIOSYNTHESIS PROTEIN WZXC"/>
    <property type="match status" value="1"/>
</dbReference>
<reference evidence="8 9" key="1">
    <citation type="submission" date="2012-02" db="EMBL/GenBank/DDBJ databases">
        <title>The Genome Sequence of Parabacteroides goldsteinii CL02T12C30.</title>
        <authorList>
            <consortium name="The Broad Institute Genome Sequencing Platform"/>
            <person name="Earl A."/>
            <person name="Ward D."/>
            <person name="Feldgarden M."/>
            <person name="Gevers D."/>
            <person name="Zitomersky N.L."/>
            <person name="Coyne M.J."/>
            <person name="Comstock L.E."/>
            <person name="Young S.K."/>
            <person name="Zeng Q."/>
            <person name="Gargeya S."/>
            <person name="Fitzgerald M."/>
            <person name="Haas B."/>
            <person name="Abouelleil A."/>
            <person name="Alvarado L."/>
            <person name="Arachchi H.M."/>
            <person name="Berlin A."/>
            <person name="Chapman S.B."/>
            <person name="Gearin G."/>
            <person name="Goldberg J."/>
            <person name="Griggs A."/>
            <person name="Gujja S."/>
            <person name="Hansen M."/>
            <person name="Heiman D."/>
            <person name="Howarth C."/>
            <person name="Larimer J."/>
            <person name="Lui A."/>
            <person name="MacDonald P.J.P."/>
            <person name="McCowen C."/>
            <person name="Montmayeur A."/>
            <person name="Murphy C."/>
            <person name="Neiman D."/>
            <person name="Pearson M."/>
            <person name="Priest M."/>
            <person name="Roberts A."/>
            <person name="Saif S."/>
            <person name="Shea T."/>
            <person name="Sisk P."/>
            <person name="Stolte C."/>
            <person name="Sykes S."/>
            <person name="Wortman J."/>
            <person name="Nusbaum C."/>
            <person name="Birren B."/>
        </authorList>
    </citation>
    <scope>NUCLEOTIDE SEQUENCE [LARGE SCALE GENOMIC DNA]</scope>
    <source>
        <strain evidence="8 9">CL02T12C30</strain>
    </source>
</reference>
<feature type="transmembrane region" description="Helical" evidence="7">
    <location>
        <begin position="441"/>
        <end position="459"/>
    </location>
</feature>